<sequence length="74" mass="8107">MPSGVCLKYFSSTKSSRKVRSEKLHGVSSAAACTCIPTKKRMIPFSAKSIRQGLGPKTGEQYGAPFEERGIEWI</sequence>
<name>A0A453K7H7_AEGTS</name>
<dbReference type="Gramene" id="AET5Gv20330000.18">
    <property type="protein sequence ID" value="AET5Gv20330000.18"/>
    <property type="gene ID" value="AET5Gv20330000"/>
</dbReference>
<evidence type="ECO:0000313" key="2">
    <source>
        <dbReference type="Proteomes" id="UP000015105"/>
    </source>
</evidence>
<accession>A0A453K7H7</accession>
<reference evidence="1" key="5">
    <citation type="journal article" date="2021" name="G3 (Bethesda)">
        <title>Aegilops tauschii genome assembly Aet v5.0 features greater sequence contiguity and improved annotation.</title>
        <authorList>
            <person name="Wang L."/>
            <person name="Zhu T."/>
            <person name="Rodriguez J.C."/>
            <person name="Deal K.R."/>
            <person name="Dubcovsky J."/>
            <person name="McGuire P.E."/>
            <person name="Lux T."/>
            <person name="Spannagl M."/>
            <person name="Mayer K.F.X."/>
            <person name="Baldrich P."/>
            <person name="Meyers B.C."/>
            <person name="Huo N."/>
            <person name="Gu Y.Q."/>
            <person name="Zhou H."/>
            <person name="Devos K.M."/>
            <person name="Bennetzen J.L."/>
            <person name="Unver T."/>
            <person name="Budak H."/>
            <person name="Gulick P.J."/>
            <person name="Galiba G."/>
            <person name="Kalapos B."/>
            <person name="Nelson D.R."/>
            <person name="Li P."/>
            <person name="You F.M."/>
            <person name="Luo M.C."/>
            <person name="Dvorak J."/>
        </authorList>
    </citation>
    <scope>NUCLEOTIDE SEQUENCE [LARGE SCALE GENOMIC DNA]</scope>
    <source>
        <strain evidence="1">cv. AL8/78</strain>
    </source>
</reference>
<organism evidence="1 2">
    <name type="scientific">Aegilops tauschii subsp. strangulata</name>
    <name type="common">Goatgrass</name>
    <dbReference type="NCBI Taxonomy" id="200361"/>
    <lineage>
        <taxon>Eukaryota</taxon>
        <taxon>Viridiplantae</taxon>
        <taxon>Streptophyta</taxon>
        <taxon>Embryophyta</taxon>
        <taxon>Tracheophyta</taxon>
        <taxon>Spermatophyta</taxon>
        <taxon>Magnoliopsida</taxon>
        <taxon>Liliopsida</taxon>
        <taxon>Poales</taxon>
        <taxon>Poaceae</taxon>
        <taxon>BOP clade</taxon>
        <taxon>Pooideae</taxon>
        <taxon>Triticodae</taxon>
        <taxon>Triticeae</taxon>
        <taxon>Triticinae</taxon>
        <taxon>Aegilops</taxon>
    </lineage>
</organism>
<reference evidence="2" key="2">
    <citation type="journal article" date="2017" name="Nat. Plants">
        <title>The Aegilops tauschii genome reveals multiple impacts of transposons.</title>
        <authorList>
            <person name="Zhao G."/>
            <person name="Zou C."/>
            <person name="Li K."/>
            <person name="Wang K."/>
            <person name="Li T."/>
            <person name="Gao L."/>
            <person name="Zhang X."/>
            <person name="Wang H."/>
            <person name="Yang Z."/>
            <person name="Liu X."/>
            <person name="Jiang W."/>
            <person name="Mao L."/>
            <person name="Kong X."/>
            <person name="Jiao Y."/>
            <person name="Jia J."/>
        </authorList>
    </citation>
    <scope>NUCLEOTIDE SEQUENCE [LARGE SCALE GENOMIC DNA]</scope>
    <source>
        <strain evidence="2">cv. AL8/78</strain>
    </source>
</reference>
<dbReference type="AlphaFoldDB" id="A0A453K7H7"/>
<reference evidence="1" key="4">
    <citation type="submission" date="2019-03" db="UniProtKB">
        <authorList>
            <consortium name="EnsemblPlants"/>
        </authorList>
    </citation>
    <scope>IDENTIFICATION</scope>
</reference>
<proteinExistence type="predicted"/>
<evidence type="ECO:0000313" key="1">
    <source>
        <dbReference type="EnsemblPlants" id="AET5Gv20330000.18"/>
    </source>
</evidence>
<dbReference type="EnsemblPlants" id="AET5Gv20330000.18">
    <property type="protein sequence ID" value="AET5Gv20330000.18"/>
    <property type="gene ID" value="AET5Gv20330000"/>
</dbReference>
<dbReference type="Proteomes" id="UP000015105">
    <property type="component" value="Chromosome 5D"/>
</dbReference>
<keyword evidence="2" id="KW-1185">Reference proteome</keyword>
<reference evidence="2" key="1">
    <citation type="journal article" date="2014" name="Science">
        <title>Ancient hybridizations among the ancestral genomes of bread wheat.</title>
        <authorList>
            <consortium name="International Wheat Genome Sequencing Consortium,"/>
            <person name="Marcussen T."/>
            <person name="Sandve S.R."/>
            <person name="Heier L."/>
            <person name="Spannagl M."/>
            <person name="Pfeifer M."/>
            <person name="Jakobsen K.S."/>
            <person name="Wulff B.B."/>
            <person name="Steuernagel B."/>
            <person name="Mayer K.F."/>
            <person name="Olsen O.A."/>
        </authorList>
    </citation>
    <scope>NUCLEOTIDE SEQUENCE [LARGE SCALE GENOMIC DNA]</scope>
    <source>
        <strain evidence="2">cv. AL8/78</strain>
    </source>
</reference>
<protein>
    <submittedName>
        <fullName evidence="1">Uncharacterized protein</fullName>
    </submittedName>
</protein>
<reference evidence="1" key="3">
    <citation type="journal article" date="2017" name="Nature">
        <title>Genome sequence of the progenitor of the wheat D genome Aegilops tauschii.</title>
        <authorList>
            <person name="Luo M.C."/>
            <person name="Gu Y.Q."/>
            <person name="Puiu D."/>
            <person name="Wang H."/>
            <person name="Twardziok S.O."/>
            <person name="Deal K.R."/>
            <person name="Huo N."/>
            <person name="Zhu T."/>
            <person name="Wang L."/>
            <person name="Wang Y."/>
            <person name="McGuire P.E."/>
            <person name="Liu S."/>
            <person name="Long H."/>
            <person name="Ramasamy R.K."/>
            <person name="Rodriguez J.C."/>
            <person name="Van S.L."/>
            <person name="Yuan L."/>
            <person name="Wang Z."/>
            <person name="Xia Z."/>
            <person name="Xiao L."/>
            <person name="Anderson O.D."/>
            <person name="Ouyang S."/>
            <person name="Liang Y."/>
            <person name="Zimin A.V."/>
            <person name="Pertea G."/>
            <person name="Qi P."/>
            <person name="Bennetzen J.L."/>
            <person name="Dai X."/>
            <person name="Dawson M.W."/>
            <person name="Muller H.G."/>
            <person name="Kugler K."/>
            <person name="Rivarola-Duarte L."/>
            <person name="Spannagl M."/>
            <person name="Mayer K.F.X."/>
            <person name="Lu F.H."/>
            <person name="Bevan M.W."/>
            <person name="Leroy P."/>
            <person name="Li P."/>
            <person name="You F.M."/>
            <person name="Sun Q."/>
            <person name="Liu Z."/>
            <person name="Lyons E."/>
            <person name="Wicker T."/>
            <person name="Salzberg S.L."/>
            <person name="Devos K.M."/>
            <person name="Dvorak J."/>
        </authorList>
    </citation>
    <scope>NUCLEOTIDE SEQUENCE [LARGE SCALE GENOMIC DNA]</scope>
    <source>
        <strain evidence="1">cv. AL8/78</strain>
    </source>
</reference>